<keyword evidence="2 8" id="KW-0812">Transmembrane</keyword>
<dbReference type="GO" id="GO:0006171">
    <property type="term" value="P:cAMP biosynthetic process"/>
    <property type="evidence" value="ECO:0007669"/>
    <property type="project" value="TreeGrafter"/>
</dbReference>
<dbReference type="EnsemblMetazoa" id="G31047.2">
    <property type="protein sequence ID" value="G31047.2:cds"/>
    <property type="gene ID" value="G31047"/>
</dbReference>
<feature type="transmembrane region" description="Helical" evidence="8">
    <location>
        <begin position="661"/>
        <end position="681"/>
    </location>
</feature>
<feature type="region of interest" description="Disordered" evidence="7">
    <location>
        <begin position="1"/>
        <end position="24"/>
    </location>
</feature>
<keyword evidence="3" id="KW-0547">Nucleotide-binding</keyword>
<accession>A0A8W8M5B8</accession>
<evidence type="ECO:0000256" key="2">
    <source>
        <dbReference type="ARBA" id="ARBA00022692"/>
    </source>
</evidence>
<feature type="transmembrane region" description="Helical" evidence="8">
    <location>
        <begin position="340"/>
        <end position="360"/>
    </location>
</feature>
<evidence type="ECO:0000313" key="11">
    <source>
        <dbReference type="Proteomes" id="UP000005408"/>
    </source>
</evidence>
<dbReference type="GO" id="GO:0000166">
    <property type="term" value="F:nucleotide binding"/>
    <property type="evidence" value="ECO:0007669"/>
    <property type="project" value="UniProtKB-KW"/>
</dbReference>
<dbReference type="Pfam" id="PF03062">
    <property type="entry name" value="MBOAT"/>
    <property type="match status" value="1"/>
</dbReference>
<dbReference type="GO" id="GO:0005886">
    <property type="term" value="C:plasma membrane"/>
    <property type="evidence" value="ECO:0007669"/>
    <property type="project" value="TreeGrafter"/>
</dbReference>
<feature type="transmembrane region" description="Helical" evidence="8">
    <location>
        <begin position="206"/>
        <end position="227"/>
    </location>
</feature>
<dbReference type="AlphaFoldDB" id="A0A8W8M5B8"/>
<feature type="transmembrane region" description="Helical" evidence="8">
    <location>
        <begin position="310"/>
        <end position="334"/>
    </location>
</feature>
<feature type="transmembrane region" description="Helical" evidence="8">
    <location>
        <begin position="122"/>
        <end position="141"/>
    </location>
</feature>
<evidence type="ECO:0000313" key="10">
    <source>
        <dbReference type="EnsemblMetazoa" id="G31047.2:cds"/>
    </source>
</evidence>
<feature type="transmembrane region" description="Helical" evidence="8">
    <location>
        <begin position="58"/>
        <end position="80"/>
    </location>
</feature>
<dbReference type="Pfam" id="PF16214">
    <property type="entry name" value="AC_N"/>
    <property type="match status" value="1"/>
</dbReference>
<evidence type="ECO:0000256" key="8">
    <source>
        <dbReference type="SAM" id="Phobius"/>
    </source>
</evidence>
<comment type="subcellular location">
    <subcellularLocation>
        <location evidence="1">Membrane</location>
        <topology evidence="1">Multi-pass membrane protein</topology>
    </subcellularLocation>
</comment>
<feature type="domain" description="Adenylate cyclase N-terminal" evidence="9">
    <location>
        <begin position="36"/>
        <end position="289"/>
    </location>
</feature>
<evidence type="ECO:0000256" key="5">
    <source>
        <dbReference type="ARBA" id="ARBA00023136"/>
    </source>
</evidence>
<keyword evidence="4 8" id="KW-1133">Transmembrane helix</keyword>
<name>A0A8W8M5B8_MAGGI</name>
<evidence type="ECO:0000256" key="4">
    <source>
        <dbReference type="ARBA" id="ARBA00022989"/>
    </source>
</evidence>
<feature type="transmembrane region" description="Helical" evidence="8">
    <location>
        <begin position="178"/>
        <end position="200"/>
    </location>
</feature>
<dbReference type="PANTHER" id="PTHR45627:SF26">
    <property type="entry name" value="ADENYLATE CYCLASE TYPE 1"/>
    <property type="match status" value="1"/>
</dbReference>
<sequence length="682" mass="78218">MQNNSADETDPEMEGGPETKPLTKRKNLMKRRLSPYKFKSEELEKLYQRYIYNLQQSALRYTLGVFIILTATLSALEFAYIRDFTIYGLCHGIMCLIFIAMFILMLFFLFKYDCMREVHFRVVVHVILFFMVCFAVLSFPFDLDHPLAPRPTYTHADGVWQIVFVVFIIYSLVPLRTLLAVICGVIIPASHVVVCIVTKTENDSDWWRQLVANIILFVSVNVAGIFINNVTQRAQRKTFVDTRNCIAARKEIQQENEKLERLLLSVLPQHVASEVKDDITMRDNERQFHKIYIHHYEPVSMGGLVVLQMFFGYNIVYLLVCAASVYVILLLTSWKCQNGSGVAVAVFIFLFIVICELFLVEEKAWHSVRGAQIILSMKVIGLGFDISSGVMPLPSVTDYMAYIFNAGNVIFGPWISFQDFKSIYSTNVSKCLSLEWMTKVMKSSVFSILCLSFSTCFGSWIILDGNYKWVRAYRDAQSFRFSHYFVCFVSETTAALAGISPGDIEYGVTVTRPLSVELPRSLVEVVTNWNLPMHNWLKTYVFKIARPHGTFLAVILTYIASSLLHGLNFQLAAVLLSLGLYSYVEMTFRRKLSRIFDACLEARSCRENCPHTYKNNHPYIWITNLAFGCLAIFHLAYLGLMFDSSVEAEKGYNMSHTLQKWSDLGFLSHWVILGTYIFHLMV</sequence>
<evidence type="ECO:0000256" key="1">
    <source>
        <dbReference type="ARBA" id="ARBA00004141"/>
    </source>
</evidence>
<dbReference type="Proteomes" id="UP000005408">
    <property type="component" value="Unassembled WGS sequence"/>
</dbReference>
<organism evidence="10 11">
    <name type="scientific">Magallana gigas</name>
    <name type="common">Pacific oyster</name>
    <name type="synonym">Crassostrea gigas</name>
    <dbReference type="NCBI Taxonomy" id="29159"/>
    <lineage>
        <taxon>Eukaryota</taxon>
        <taxon>Metazoa</taxon>
        <taxon>Spiralia</taxon>
        <taxon>Lophotrochozoa</taxon>
        <taxon>Mollusca</taxon>
        <taxon>Bivalvia</taxon>
        <taxon>Autobranchia</taxon>
        <taxon>Pteriomorphia</taxon>
        <taxon>Ostreida</taxon>
        <taxon>Ostreoidea</taxon>
        <taxon>Ostreidae</taxon>
        <taxon>Magallana</taxon>
    </lineage>
</organism>
<reference evidence="10" key="1">
    <citation type="submission" date="2022-08" db="UniProtKB">
        <authorList>
            <consortium name="EnsemblMetazoa"/>
        </authorList>
    </citation>
    <scope>IDENTIFICATION</scope>
    <source>
        <strain evidence="10">05x7-T-G4-1.051#20</strain>
    </source>
</reference>
<feature type="transmembrane region" description="Helical" evidence="8">
    <location>
        <begin position="619"/>
        <end position="640"/>
    </location>
</feature>
<evidence type="ECO:0000259" key="9">
    <source>
        <dbReference type="Pfam" id="PF16214"/>
    </source>
</evidence>
<feature type="transmembrane region" description="Helical" evidence="8">
    <location>
        <begin position="153"/>
        <end position="173"/>
    </location>
</feature>
<feature type="transmembrane region" description="Helical" evidence="8">
    <location>
        <begin position="567"/>
        <end position="584"/>
    </location>
</feature>
<evidence type="ECO:0000256" key="3">
    <source>
        <dbReference type="ARBA" id="ARBA00022741"/>
    </source>
</evidence>
<protein>
    <recommendedName>
        <fullName evidence="9">Adenylate cyclase N-terminal domain-containing protein</fullName>
    </recommendedName>
</protein>
<dbReference type="GO" id="GO:0004016">
    <property type="term" value="F:adenylate cyclase activity"/>
    <property type="evidence" value="ECO:0007669"/>
    <property type="project" value="TreeGrafter"/>
</dbReference>
<dbReference type="InterPro" id="IPR032628">
    <property type="entry name" value="AC_N"/>
</dbReference>
<proteinExistence type="predicted"/>
<feature type="transmembrane region" description="Helical" evidence="8">
    <location>
        <begin position="445"/>
        <end position="463"/>
    </location>
</feature>
<keyword evidence="11" id="KW-1185">Reference proteome</keyword>
<dbReference type="PANTHER" id="PTHR45627">
    <property type="entry name" value="ADENYLATE CYCLASE TYPE 1"/>
    <property type="match status" value="1"/>
</dbReference>
<feature type="transmembrane region" description="Helical" evidence="8">
    <location>
        <begin position="86"/>
        <end position="110"/>
    </location>
</feature>
<keyword evidence="6" id="KW-0456">Lyase</keyword>
<evidence type="ECO:0000256" key="7">
    <source>
        <dbReference type="SAM" id="MobiDB-lite"/>
    </source>
</evidence>
<dbReference type="GO" id="GO:0007189">
    <property type="term" value="P:adenylate cyclase-activating G protein-coupled receptor signaling pathway"/>
    <property type="evidence" value="ECO:0007669"/>
    <property type="project" value="TreeGrafter"/>
</dbReference>
<dbReference type="InterPro" id="IPR004299">
    <property type="entry name" value="MBOAT_fam"/>
</dbReference>
<evidence type="ECO:0000256" key="6">
    <source>
        <dbReference type="ARBA" id="ARBA00023239"/>
    </source>
</evidence>
<keyword evidence="5 8" id="KW-0472">Membrane</keyword>